<dbReference type="PANTHER" id="PTHR10291">
    <property type="entry name" value="DEHYDRODOLICHYL DIPHOSPHATE SYNTHASE FAMILY MEMBER"/>
    <property type="match status" value="1"/>
</dbReference>
<feature type="active site" evidence="2">
    <location>
        <position position="18"/>
    </location>
</feature>
<dbReference type="Proteomes" id="UP000192343">
    <property type="component" value="Unassembled WGS sequence"/>
</dbReference>
<dbReference type="AlphaFoldDB" id="A0A1Y1RWC8"/>
<dbReference type="CDD" id="cd00475">
    <property type="entry name" value="Cis_IPPS"/>
    <property type="match status" value="1"/>
</dbReference>
<dbReference type="GO" id="GO:0000287">
    <property type="term" value="F:magnesium ion binding"/>
    <property type="evidence" value="ECO:0007669"/>
    <property type="project" value="UniProtKB-UniRule"/>
</dbReference>
<sequence>MAIIDPARLPKHIGIIMDGNGRWAKMRKMQRTAGHKEGLTSAKAVIGRAAELGIQFVTLYTFSTENWRRSQEEVHFLFNLINVYLRKEMDFYREKGIRVIHTGDTDNLPEQVRRELISVGEDTAGFTGLTVNIAINYGGRDQILRAINRLLEKGEKRVDEESLRSCFDNPELPDADLIIRTAGEKRLSNFLLWESAYAELYFSEKLWPDWRGDDLDEAIEDYQGRTRRYGGAE</sequence>
<keyword evidence="4" id="KW-1185">Reference proteome</keyword>
<feature type="binding site" evidence="2">
    <location>
        <begin position="186"/>
        <end position="188"/>
    </location>
    <ligand>
        <name>substrate</name>
    </ligand>
</feature>
<dbReference type="EMBL" id="MWQY01000017">
    <property type="protein sequence ID" value="ORC33902.1"/>
    <property type="molecule type" value="Genomic_DNA"/>
</dbReference>
<feature type="active site" description="Proton acceptor" evidence="2">
    <location>
        <position position="66"/>
    </location>
</feature>
<keyword evidence="2" id="KW-0460">Magnesium</keyword>
<dbReference type="PANTHER" id="PTHR10291:SF0">
    <property type="entry name" value="DEHYDRODOLICHYL DIPHOSPHATE SYNTHASE 2"/>
    <property type="match status" value="1"/>
</dbReference>
<dbReference type="GO" id="GO:0045547">
    <property type="term" value="F:ditrans,polycis-polyprenyl diphosphate synthase [(2E,6E)-farnesyl diphosphate specific] activity"/>
    <property type="evidence" value="ECO:0007669"/>
    <property type="project" value="TreeGrafter"/>
</dbReference>
<dbReference type="NCBIfam" id="TIGR00055">
    <property type="entry name" value="uppS"/>
    <property type="match status" value="1"/>
</dbReference>
<dbReference type="InterPro" id="IPR001441">
    <property type="entry name" value="UPP_synth-like"/>
</dbReference>
<proteinExistence type="inferred from homology"/>
<dbReference type="STRING" id="1963862.B4O97_14675"/>
<keyword evidence="1 2" id="KW-0808">Transferase</keyword>
<dbReference type="PROSITE" id="PS01066">
    <property type="entry name" value="UPP_SYNTHASE"/>
    <property type="match status" value="1"/>
</dbReference>
<evidence type="ECO:0000313" key="3">
    <source>
        <dbReference type="EMBL" id="ORC33902.1"/>
    </source>
</evidence>
<dbReference type="InterPro" id="IPR036424">
    <property type="entry name" value="UPP_synth-like_sf"/>
</dbReference>
<feature type="binding site" evidence="2">
    <location>
        <begin position="63"/>
        <end position="65"/>
    </location>
    <ligand>
        <name>substrate</name>
    </ligand>
</feature>
<comment type="caution">
    <text evidence="3">The sequence shown here is derived from an EMBL/GenBank/DDBJ whole genome shotgun (WGS) entry which is preliminary data.</text>
</comment>
<reference evidence="3 4" key="1">
    <citation type="submission" date="2017-03" db="EMBL/GenBank/DDBJ databases">
        <title>Draft Genome sequence of Marispirochaeta sp. strain JC444.</title>
        <authorList>
            <person name="Shivani Y."/>
            <person name="Subhash Y."/>
            <person name="Sasikala C."/>
            <person name="Ramana C."/>
        </authorList>
    </citation>
    <scope>NUCLEOTIDE SEQUENCE [LARGE SCALE GENOMIC DNA]</scope>
    <source>
        <strain evidence="3 4">JC444</strain>
    </source>
</reference>
<dbReference type="EC" id="2.5.1.-" evidence="2"/>
<comment type="subunit">
    <text evidence="2">Homodimer.</text>
</comment>
<accession>A0A1Y1RWC8</accession>
<dbReference type="RefSeq" id="WP_083051936.1">
    <property type="nucleotide sequence ID" value="NZ_CAXXQO010000002.1"/>
</dbReference>
<comment type="similarity">
    <text evidence="2">Belongs to the UPP synthase family.</text>
</comment>
<dbReference type="HAMAP" id="MF_01139">
    <property type="entry name" value="ISPT"/>
    <property type="match status" value="1"/>
</dbReference>
<feature type="binding site" evidence="2">
    <location>
        <position position="31"/>
    </location>
    <ligand>
        <name>substrate</name>
    </ligand>
</feature>
<evidence type="ECO:0000256" key="1">
    <source>
        <dbReference type="ARBA" id="ARBA00022679"/>
    </source>
</evidence>
<comment type="cofactor">
    <cofactor evidence="2">
        <name>Mg(2+)</name>
        <dbReference type="ChEBI" id="CHEBI:18420"/>
    </cofactor>
    <text evidence="2">Binds 2 magnesium ions per subunit.</text>
</comment>
<name>A0A1Y1RWC8_9SPIO</name>
<evidence type="ECO:0000256" key="2">
    <source>
        <dbReference type="HAMAP-Rule" id="MF_01139"/>
    </source>
</evidence>
<feature type="binding site" evidence="2">
    <location>
        <position position="18"/>
    </location>
    <ligand>
        <name>Mg(2+)</name>
        <dbReference type="ChEBI" id="CHEBI:18420"/>
    </ligand>
</feature>
<dbReference type="Gene3D" id="3.40.1180.10">
    <property type="entry name" value="Decaprenyl diphosphate synthase-like"/>
    <property type="match status" value="1"/>
</dbReference>
<feature type="binding site" evidence="2">
    <location>
        <position position="69"/>
    </location>
    <ligand>
        <name>substrate</name>
    </ligand>
</feature>
<feature type="binding site" evidence="2">
    <location>
        <position position="180"/>
    </location>
    <ligand>
        <name>substrate</name>
    </ligand>
</feature>
<organism evidence="3 4">
    <name type="scientific">Marispirochaeta aestuarii</name>
    <dbReference type="NCBI Taxonomy" id="1963862"/>
    <lineage>
        <taxon>Bacteria</taxon>
        <taxon>Pseudomonadati</taxon>
        <taxon>Spirochaetota</taxon>
        <taxon>Spirochaetia</taxon>
        <taxon>Spirochaetales</taxon>
        <taxon>Spirochaetaceae</taxon>
        <taxon>Marispirochaeta</taxon>
    </lineage>
</organism>
<dbReference type="OrthoDB" id="4191603at2"/>
<keyword evidence="2" id="KW-0479">Metal-binding</keyword>
<feature type="binding site" evidence="2">
    <location>
        <position position="35"/>
    </location>
    <ligand>
        <name>substrate</name>
    </ligand>
</feature>
<dbReference type="GO" id="GO:0016094">
    <property type="term" value="P:polyprenol biosynthetic process"/>
    <property type="evidence" value="ECO:0007669"/>
    <property type="project" value="TreeGrafter"/>
</dbReference>
<gene>
    <name evidence="3" type="ORF">B4O97_14675</name>
</gene>
<evidence type="ECO:0000313" key="4">
    <source>
        <dbReference type="Proteomes" id="UP000192343"/>
    </source>
</evidence>
<feature type="binding site" evidence="2">
    <location>
        <position position="67"/>
    </location>
    <ligand>
        <name>substrate</name>
    </ligand>
</feature>
<dbReference type="SUPFAM" id="SSF64005">
    <property type="entry name" value="Undecaprenyl diphosphate synthase"/>
    <property type="match status" value="1"/>
</dbReference>
<dbReference type="InterPro" id="IPR018520">
    <property type="entry name" value="UPP_synth-like_CS"/>
</dbReference>
<dbReference type="Pfam" id="PF01255">
    <property type="entry name" value="Prenyltransf"/>
    <property type="match status" value="1"/>
</dbReference>
<feature type="binding site" evidence="2">
    <location>
        <begin position="19"/>
        <end position="22"/>
    </location>
    <ligand>
        <name>substrate</name>
    </ligand>
</feature>
<feature type="binding site" evidence="2">
    <location>
        <position position="199"/>
    </location>
    <ligand>
        <name>Mg(2+)</name>
        <dbReference type="ChEBI" id="CHEBI:18420"/>
    </ligand>
</feature>
<protein>
    <recommendedName>
        <fullName evidence="2">Isoprenyl transferase</fullName>
        <ecNumber evidence="2">2.5.1.-</ecNumber>
    </recommendedName>
</protein>
<feature type="binding site" evidence="2">
    <location>
        <position position="23"/>
    </location>
    <ligand>
        <name>substrate</name>
    </ligand>
</feature>
<comment type="function">
    <text evidence="2">Catalyzes the condensation of isopentenyl diphosphate (IPP) with allylic pyrophosphates generating different type of terpenoids.</text>
</comment>